<dbReference type="InterPro" id="IPR019442">
    <property type="entry name" value="THADA/TRM732_DUF2428"/>
</dbReference>
<accession>A0ABM1TKE7</accession>
<dbReference type="GeneID" id="106471143"/>
<evidence type="ECO:0000259" key="4">
    <source>
        <dbReference type="Pfam" id="PF10350"/>
    </source>
</evidence>
<organism evidence="6 7">
    <name type="scientific">Limulus polyphemus</name>
    <name type="common">Atlantic horseshoe crab</name>
    <dbReference type="NCBI Taxonomy" id="6850"/>
    <lineage>
        <taxon>Eukaryota</taxon>
        <taxon>Metazoa</taxon>
        <taxon>Ecdysozoa</taxon>
        <taxon>Arthropoda</taxon>
        <taxon>Chelicerata</taxon>
        <taxon>Merostomata</taxon>
        <taxon>Xiphosura</taxon>
        <taxon>Limulidae</taxon>
        <taxon>Limulus</taxon>
    </lineage>
</organism>
<comment type="similarity">
    <text evidence="1">Belongs to the THADA family.</text>
</comment>
<dbReference type="Pfam" id="PF25151">
    <property type="entry name" value="TPR_Trm732_C"/>
    <property type="match status" value="1"/>
</dbReference>
<reference evidence="7" key="1">
    <citation type="submission" date="2025-08" db="UniProtKB">
        <authorList>
            <consortium name="RefSeq"/>
        </authorList>
    </citation>
    <scope>IDENTIFICATION</scope>
    <source>
        <tissue evidence="7">Muscle</tissue>
    </source>
</reference>
<keyword evidence="2" id="KW-0819">tRNA processing</keyword>
<evidence type="ECO:0000256" key="1">
    <source>
        <dbReference type="ARBA" id="ARBA00010409"/>
    </source>
</evidence>
<dbReference type="SUPFAM" id="SSF48371">
    <property type="entry name" value="ARM repeat"/>
    <property type="match status" value="1"/>
</dbReference>
<dbReference type="Proteomes" id="UP000694941">
    <property type="component" value="Unplaced"/>
</dbReference>
<dbReference type="InterPro" id="IPR056842">
    <property type="entry name" value="THADA-like_TPR_C"/>
</dbReference>
<sequence>MPVSVLQKLPEKWLQELLSDIRGESANLQLCSTRRSAGVPFLVQALLVTEPEATRHTFFKHAMSVLIQMARTSSLEHSESQVHAMNILRALYRDTHLGENVISFAADGVQCALLGFKGKSWAVRNAATLLFSALMTRIFGVNRSREEPHKKNCMTGRTFFQRFPSLYEFLLNELKEATTLNKLSCAGRQYLHPILYPILLLLARLYPTVTEEKNSNMNLTLFVPYVMYCGYSKVWEIRVLAARALVPLVVEKYSMIKKLFVSLSAKSNSVCPTQQWVHGTLLQLQELLKDVSNLLVQQKKAIQELLLAWLEKSHWILEKQNLCMITKASYLDVLFYVLRNGFLHNIDGVTSYVFEEMKDLCSNMSFLPGKEMYCVSLIRLGLIIFVHHEQPRVLFTHFILDALNCSVYEVKLTVLHFLKQLLTNNSVSLLEFSFDVGLESCRTEDWGFCNETDRKTYLVQFIKESKEIGKKLVQEAFEPKNYSCCVTEAFNVMTCLQTSWSILPIQKMQCIWDKLTTEKCSDDEWNMTFIFSGVLGLELYNDINLESDADKEDAVNLLHKWFIEIEGTSLPDRTVACRYAAVHVLLKIASLLRDERHILGFRMIPLWIAVVNLLQDDEPVIKYMCGTVISVIENNSEECDIRNKPVVPQLALKIAVTQFIQLLGSTFPAHCMSVLLQWCLHCNLDENGYQGDEQPFEKGEMNVYQEEITLTDLCHLELKRFCFDHQHQLISDILISVEHLNLQHYNITKIKAKELTPSEICSLCIEEMKELVPNIVRDLTQYPLPNSQTRKNFILLYQKAVVVEALWGSGTKQHSEHVEHINDIISQLELVKYSDVFLNKIQTNLRTVLH</sequence>
<evidence type="ECO:0000256" key="2">
    <source>
        <dbReference type="ARBA" id="ARBA00022694"/>
    </source>
</evidence>
<dbReference type="PANTHER" id="PTHR14387:SF7">
    <property type="entry name" value="THYROID ADENOMA-ASSOCIATED PROTEIN"/>
    <property type="match status" value="1"/>
</dbReference>
<evidence type="ECO:0000313" key="6">
    <source>
        <dbReference type="Proteomes" id="UP000694941"/>
    </source>
</evidence>
<evidence type="ECO:0000256" key="3">
    <source>
        <dbReference type="ARBA" id="ARBA00035698"/>
    </source>
</evidence>
<feature type="domain" description="tRNA (32-2'-O)-methyltransferase regulator THADA-like C-terminal TPR repeats region" evidence="5">
    <location>
        <begin position="124"/>
        <end position="287"/>
    </location>
</feature>
<feature type="domain" description="DUF2428" evidence="4">
    <location>
        <begin position="6"/>
        <end position="122"/>
    </location>
</feature>
<dbReference type="InterPro" id="IPR016024">
    <property type="entry name" value="ARM-type_fold"/>
</dbReference>
<proteinExistence type="inferred from homology"/>
<gene>
    <name evidence="7" type="primary">LOC106471143</name>
</gene>
<protein>
    <recommendedName>
        <fullName evidence="3">tRNA (32-2'-O)-methyltransferase regulator THADA</fullName>
    </recommendedName>
</protein>
<dbReference type="Pfam" id="PF10350">
    <property type="entry name" value="DUF2428"/>
    <property type="match status" value="1"/>
</dbReference>
<dbReference type="PANTHER" id="PTHR14387">
    <property type="entry name" value="THADA/DEATH RECEPTOR INTERACTING PROTEIN"/>
    <property type="match status" value="1"/>
</dbReference>
<keyword evidence="6" id="KW-1185">Reference proteome</keyword>
<dbReference type="RefSeq" id="XP_022256353.1">
    <property type="nucleotide sequence ID" value="XM_022400645.1"/>
</dbReference>
<dbReference type="InterPro" id="IPR051954">
    <property type="entry name" value="tRNA_methyltransferase_THADA"/>
</dbReference>
<evidence type="ECO:0000313" key="7">
    <source>
        <dbReference type="RefSeq" id="XP_022256353.1"/>
    </source>
</evidence>
<evidence type="ECO:0000259" key="5">
    <source>
        <dbReference type="Pfam" id="PF25151"/>
    </source>
</evidence>
<name>A0ABM1TKE7_LIMPO</name>